<keyword evidence="1" id="KW-0732">Signal</keyword>
<dbReference type="EnsemblMetazoa" id="AALFPA23_009010.R12338">
    <property type="protein sequence ID" value="AALFPA23_009010.P12338"/>
    <property type="gene ID" value="AALFPA23_009010"/>
</dbReference>
<evidence type="ECO:0000313" key="2">
    <source>
        <dbReference type="EnsemblMetazoa" id="AALFPA23_009010.P12338"/>
    </source>
</evidence>
<evidence type="ECO:0000256" key="1">
    <source>
        <dbReference type="SAM" id="SignalP"/>
    </source>
</evidence>
<dbReference type="Proteomes" id="UP000069940">
    <property type="component" value="Unassembled WGS sequence"/>
</dbReference>
<dbReference type="RefSeq" id="XP_019561936.3">
    <property type="nucleotide sequence ID" value="XM_019706391.3"/>
</dbReference>
<protein>
    <recommendedName>
        <fullName evidence="4">Secreted protein</fullName>
    </recommendedName>
</protein>
<dbReference type="GeneID" id="109430335"/>
<evidence type="ECO:0008006" key="4">
    <source>
        <dbReference type="Google" id="ProtNLM"/>
    </source>
</evidence>
<accession>A0ABM1YGU4</accession>
<reference evidence="2" key="2">
    <citation type="submission" date="2025-05" db="UniProtKB">
        <authorList>
            <consortium name="EnsemblMetazoa"/>
        </authorList>
    </citation>
    <scope>IDENTIFICATION</scope>
    <source>
        <strain evidence="2">Foshan</strain>
    </source>
</reference>
<evidence type="ECO:0000313" key="3">
    <source>
        <dbReference type="Proteomes" id="UP000069940"/>
    </source>
</evidence>
<keyword evidence="3" id="KW-1185">Reference proteome</keyword>
<name>A0ABM1YGU4_AEDAL</name>
<dbReference type="PROSITE" id="PS51257">
    <property type="entry name" value="PROKAR_LIPOPROTEIN"/>
    <property type="match status" value="1"/>
</dbReference>
<feature type="chain" id="PRO_5047082372" description="Secreted protein" evidence="1">
    <location>
        <begin position="20"/>
        <end position="121"/>
    </location>
</feature>
<proteinExistence type="predicted"/>
<reference evidence="3" key="1">
    <citation type="journal article" date="2015" name="Proc. Natl. Acad. Sci. U.S.A.">
        <title>Genome sequence of the Asian Tiger mosquito, Aedes albopictus, reveals insights into its biology, genetics, and evolution.</title>
        <authorList>
            <person name="Chen X.G."/>
            <person name="Jiang X."/>
            <person name="Gu J."/>
            <person name="Xu M."/>
            <person name="Wu Y."/>
            <person name="Deng Y."/>
            <person name="Zhang C."/>
            <person name="Bonizzoni M."/>
            <person name="Dermauw W."/>
            <person name="Vontas J."/>
            <person name="Armbruster P."/>
            <person name="Huang X."/>
            <person name="Yang Y."/>
            <person name="Zhang H."/>
            <person name="He W."/>
            <person name="Peng H."/>
            <person name="Liu Y."/>
            <person name="Wu K."/>
            <person name="Chen J."/>
            <person name="Lirakis M."/>
            <person name="Topalis P."/>
            <person name="Van Leeuwen T."/>
            <person name="Hall A.B."/>
            <person name="Jiang X."/>
            <person name="Thorpe C."/>
            <person name="Mueller R.L."/>
            <person name="Sun C."/>
            <person name="Waterhouse R.M."/>
            <person name="Yan G."/>
            <person name="Tu Z.J."/>
            <person name="Fang X."/>
            <person name="James A.A."/>
        </authorList>
    </citation>
    <scope>NUCLEOTIDE SEQUENCE [LARGE SCALE GENOMIC DNA]</scope>
    <source>
        <strain evidence="3">Foshan</strain>
    </source>
</reference>
<sequence>MKAPICILLLAASLGLVLGGACNIGVGQRQSGEFQMYTIHAAKGPLAEAQIISLTFDYQVNPIDTVEITYVDINTSLQNQCSTSFPTAGFGREFQITVSTMSPVTEFSGSATVYGVRRIQN</sequence>
<feature type="signal peptide" evidence="1">
    <location>
        <begin position="1"/>
        <end position="19"/>
    </location>
</feature>
<organism evidence="2 3">
    <name type="scientific">Aedes albopictus</name>
    <name type="common">Asian tiger mosquito</name>
    <name type="synonym">Stegomyia albopicta</name>
    <dbReference type="NCBI Taxonomy" id="7160"/>
    <lineage>
        <taxon>Eukaryota</taxon>
        <taxon>Metazoa</taxon>
        <taxon>Ecdysozoa</taxon>
        <taxon>Arthropoda</taxon>
        <taxon>Hexapoda</taxon>
        <taxon>Insecta</taxon>
        <taxon>Pterygota</taxon>
        <taxon>Neoptera</taxon>
        <taxon>Endopterygota</taxon>
        <taxon>Diptera</taxon>
        <taxon>Nematocera</taxon>
        <taxon>Culicoidea</taxon>
        <taxon>Culicidae</taxon>
        <taxon>Culicinae</taxon>
        <taxon>Aedini</taxon>
        <taxon>Aedes</taxon>
        <taxon>Stegomyia</taxon>
    </lineage>
</organism>